<dbReference type="Proteomes" id="UP000197065">
    <property type="component" value="Unassembled WGS sequence"/>
</dbReference>
<feature type="compositionally biased region" description="Low complexity" evidence="1">
    <location>
        <begin position="57"/>
        <end position="78"/>
    </location>
</feature>
<evidence type="ECO:0000256" key="1">
    <source>
        <dbReference type="SAM" id="MobiDB-lite"/>
    </source>
</evidence>
<keyword evidence="3" id="KW-1185">Reference proteome</keyword>
<reference evidence="2 3" key="1">
    <citation type="submission" date="2017-06" db="EMBL/GenBank/DDBJ databases">
        <authorList>
            <person name="Kim H.J."/>
            <person name="Triplett B.A."/>
        </authorList>
    </citation>
    <scope>NUCLEOTIDE SEQUENCE [LARGE SCALE GENOMIC DNA]</scope>
    <source>
        <strain evidence="2 3">B29T1</strain>
    </source>
</reference>
<protein>
    <submittedName>
        <fullName evidence="2">Uncharacterized membrane protein YebE, DUF533 family</fullName>
    </submittedName>
</protein>
<dbReference type="InterPro" id="IPR007486">
    <property type="entry name" value="YebE"/>
</dbReference>
<feature type="region of interest" description="Disordered" evidence="1">
    <location>
        <begin position="89"/>
        <end position="108"/>
    </location>
</feature>
<dbReference type="Gene3D" id="1.10.3680.10">
    <property type="entry name" value="TerB-like"/>
    <property type="match status" value="1"/>
</dbReference>
<dbReference type="EMBL" id="FYEH01000003">
    <property type="protein sequence ID" value="SNB62408.1"/>
    <property type="molecule type" value="Genomic_DNA"/>
</dbReference>
<proteinExistence type="predicted"/>
<organism evidence="2 3">
    <name type="scientific">Arboricoccus pini</name>
    <dbReference type="NCBI Taxonomy" id="1963835"/>
    <lineage>
        <taxon>Bacteria</taxon>
        <taxon>Pseudomonadati</taxon>
        <taxon>Pseudomonadota</taxon>
        <taxon>Alphaproteobacteria</taxon>
        <taxon>Geminicoccales</taxon>
        <taxon>Geminicoccaceae</taxon>
        <taxon>Arboricoccus</taxon>
    </lineage>
</organism>
<dbReference type="CDD" id="cd07178">
    <property type="entry name" value="terB_like_YebE"/>
    <property type="match status" value="1"/>
</dbReference>
<accession>A0A212QS44</accession>
<sequence>MADLGGLLGSMIATQMGGRGNTRSSRSASSQSGYSAGQAATIAGLGYLAWKAFQQWQQSGPAGSPQPGGTNPAPAPASSGGGFGGALGDSIGKILRAPSPPPPPVEPMQDAKALLLIRAMVAAANADGQISDDERQRISSALSQAGAGDEERAILEREMSQPLSIDQLLKDVTDQTSREQVYLASFVAVDATKRPERAYLDYLASRLGLDAEQTKALEGSL</sequence>
<feature type="region of interest" description="Disordered" evidence="1">
    <location>
        <begin position="15"/>
        <end position="35"/>
    </location>
</feature>
<dbReference type="Pfam" id="PF04391">
    <property type="entry name" value="DUF533"/>
    <property type="match status" value="1"/>
</dbReference>
<dbReference type="InterPro" id="IPR029024">
    <property type="entry name" value="TerB-like"/>
</dbReference>
<gene>
    <name evidence="2" type="ORF">SAMN07250955_103111</name>
</gene>
<evidence type="ECO:0000313" key="2">
    <source>
        <dbReference type="EMBL" id="SNB62408.1"/>
    </source>
</evidence>
<dbReference type="SUPFAM" id="SSF158682">
    <property type="entry name" value="TerB-like"/>
    <property type="match status" value="1"/>
</dbReference>
<feature type="compositionally biased region" description="Low complexity" evidence="1">
    <location>
        <begin position="23"/>
        <end position="35"/>
    </location>
</feature>
<dbReference type="RefSeq" id="WP_088560359.1">
    <property type="nucleotide sequence ID" value="NZ_FYEH01000003.1"/>
</dbReference>
<feature type="region of interest" description="Disordered" evidence="1">
    <location>
        <begin position="57"/>
        <end position="83"/>
    </location>
</feature>
<dbReference type="OrthoDB" id="7363394at2"/>
<dbReference type="AlphaFoldDB" id="A0A212QS44"/>
<evidence type="ECO:0000313" key="3">
    <source>
        <dbReference type="Proteomes" id="UP000197065"/>
    </source>
</evidence>
<name>A0A212QS44_9PROT</name>